<proteinExistence type="inferred from homology"/>
<protein>
    <recommendedName>
        <fullName evidence="14">Acyltransferase</fullName>
        <ecNumber evidence="14">2.3.1.-</ecNumber>
    </recommendedName>
</protein>
<reference evidence="15" key="1">
    <citation type="submission" date="2019-03" db="EMBL/GenBank/DDBJ databases">
        <title>Long read genome sequence of the mycoparasitic Pythium oligandrum ATCC 38472 isolated from sugarbeet rhizosphere.</title>
        <authorList>
            <person name="Gaulin E."/>
        </authorList>
    </citation>
    <scope>NUCLEOTIDE SEQUENCE</scope>
    <source>
        <strain evidence="15">ATCC 38472_TT</strain>
    </source>
</reference>
<comment type="pathway">
    <text evidence="2">Glycerolipid metabolism; triacylglycerol biosynthesis.</text>
</comment>
<dbReference type="OrthoDB" id="264532at2759"/>
<keyword evidence="10 14" id="KW-1133">Transmembrane helix</keyword>
<comment type="subcellular location">
    <subcellularLocation>
        <location evidence="1 14">Endoplasmic reticulum membrane</location>
        <topology evidence="1 14">Multi-pass membrane protein</topology>
    </subcellularLocation>
</comment>
<keyword evidence="9 14" id="KW-0256">Endoplasmic reticulum</keyword>
<evidence type="ECO:0000256" key="9">
    <source>
        <dbReference type="ARBA" id="ARBA00022824"/>
    </source>
</evidence>
<comment type="caution">
    <text evidence="15">The sequence shown here is derived from an EMBL/GenBank/DDBJ whole genome shotgun (WGS) entry which is preliminary data.</text>
</comment>
<comment type="similarity">
    <text evidence="4 14">Belongs to the diacylglycerol acyltransferase family.</text>
</comment>
<keyword evidence="11" id="KW-0443">Lipid metabolism</keyword>
<sequence length="356" mass="41066">MSTHGESEEKQPLLHMDLDRKDGVLVYETPQYWEGSKVPQWMRRVIEDVFSFVLIHYNMWPTPVVILFYYMVKNGYGLIVVALVALYLPRFLNGKHSTADGGQWDAFRQMGIWQTSANFLGIKIIREQALEAGKRYIFGYHPHGIIVMSRIATYGGNWEKLFPGIEYRVLGASTMFWVPFGRDLCLWLGGVDASRSTAEKVLKSNKSITVFPGGVPEIFLTDPKSKENVLVLKKRLGFVKLAIRQGADLVPCFVFNEKFLYKVWNPPKALIAFFRKTLQIPLIFFWGRFLWMPLQPPKEKTFGIVYGKPIAVTQNENPTDEELHTVHAKYMAEIERLFNDYKKTFGYDDDETLVIT</sequence>
<evidence type="ECO:0000256" key="8">
    <source>
        <dbReference type="ARBA" id="ARBA00022798"/>
    </source>
</evidence>
<evidence type="ECO:0000313" key="15">
    <source>
        <dbReference type="EMBL" id="TMW64451.1"/>
    </source>
</evidence>
<feature type="transmembrane region" description="Helical" evidence="14">
    <location>
        <begin position="76"/>
        <end position="92"/>
    </location>
</feature>
<dbReference type="Proteomes" id="UP000794436">
    <property type="component" value="Unassembled WGS sequence"/>
</dbReference>
<organism evidence="15 16">
    <name type="scientific">Pythium oligandrum</name>
    <name type="common">Mycoparasitic fungus</name>
    <dbReference type="NCBI Taxonomy" id="41045"/>
    <lineage>
        <taxon>Eukaryota</taxon>
        <taxon>Sar</taxon>
        <taxon>Stramenopiles</taxon>
        <taxon>Oomycota</taxon>
        <taxon>Peronosporomycetes</taxon>
        <taxon>Pythiales</taxon>
        <taxon>Pythiaceae</taxon>
        <taxon>Pythium</taxon>
    </lineage>
</organism>
<keyword evidence="5" id="KW-0444">Lipid biosynthesis</keyword>
<dbReference type="AlphaFoldDB" id="A0A8K1CKK8"/>
<dbReference type="EC" id="2.3.1.-" evidence="14"/>
<dbReference type="GO" id="GO:0005789">
    <property type="term" value="C:endoplasmic reticulum membrane"/>
    <property type="evidence" value="ECO:0007669"/>
    <property type="project" value="UniProtKB-SubCell"/>
</dbReference>
<dbReference type="Pfam" id="PF03982">
    <property type="entry name" value="DAGAT"/>
    <property type="match status" value="1"/>
</dbReference>
<evidence type="ECO:0000256" key="5">
    <source>
        <dbReference type="ARBA" id="ARBA00022516"/>
    </source>
</evidence>
<dbReference type="EMBL" id="SPLM01000040">
    <property type="protein sequence ID" value="TMW64451.1"/>
    <property type="molecule type" value="Genomic_DNA"/>
</dbReference>
<evidence type="ECO:0000256" key="10">
    <source>
        <dbReference type="ARBA" id="ARBA00022989"/>
    </source>
</evidence>
<comment type="caution">
    <text evidence="14">Lacks conserved residue(s) required for the propagation of feature annotation.</text>
</comment>
<evidence type="ECO:0000256" key="14">
    <source>
        <dbReference type="RuleBase" id="RU367023"/>
    </source>
</evidence>
<evidence type="ECO:0000256" key="7">
    <source>
        <dbReference type="ARBA" id="ARBA00022692"/>
    </source>
</evidence>
<evidence type="ECO:0000256" key="4">
    <source>
        <dbReference type="ARBA" id="ARBA00005420"/>
    </source>
</evidence>
<evidence type="ECO:0000256" key="13">
    <source>
        <dbReference type="ARBA" id="ARBA00023315"/>
    </source>
</evidence>
<evidence type="ECO:0000256" key="6">
    <source>
        <dbReference type="ARBA" id="ARBA00022679"/>
    </source>
</evidence>
<evidence type="ECO:0000256" key="2">
    <source>
        <dbReference type="ARBA" id="ARBA00004771"/>
    </source>
</evidence>
<evidence type="ECO:0000256" key="12">
    <source>
        <dbReference type="ARBA" id="ARBA00023136"/>
    </source>
</evidence>
<name>A0A8K1CKK8_PYTOL</name>
<evidence type="ECO:0000256" key="11">
    <source>
        <dbReference type="ARBA" id="ARBA00023098"/>
    </source>
</evidence>
<dbReference type="GO" id="GO:0004144">
    <property type="term" value="F:diacylglycerol O-acyltransferase activity"/>
    <property type="evidence" value="ECO:0007669"/>
    <property type="project" value="TreeGrafter"/>
</dbReference>
<gene>
    <name evidence="15" type="ORF">Poli38472_013073</name>
</gene>
<evidence type="ECO:0000256" key="1">
    <source>
        <dbReference type="ARBA" id="ARBA00004477"/>
    </source>
</evidence>
<keyword evidence="13" id="KW-0012">Acyltransferase</keyword>
<accession>A0A8K1CKK8</accession>
<keyword evidence="8" id="KW-0319">Glycerol metabolism</keyword>
<evidence type="ECO:0000256" key="3">
    <source>
        <dbReference type="ARBA" id="ARBA00005189"/>
    </source>
</evidence>
<dbReference type="GO" id="GO:0019432">
    <property type="term" value="P:triglyceride biosynthetic process"/>
    <property type="evidence" value="ECO:0007669"/>
    <property type="project" value="TreeGrafter"/>
</dbReference>
<dbReference type="InterPro" id="IPR007130">
    <property type="entry name" value="DAGAT"/>
</dbReference>
<keyword evidence="16" id="KW-1185">Reference proteome</keyword>
<dbReference type="GO" id="GO:0006071">
    <property type="term" value="P:glycerol metabolic process"/>
    <property type="evidence" value="ECO:0007669"/>
    <property type="project" value="UniProtKB-KW"/>
</dbReference>
<keyword evidence="12 14" id="KW-0472">Membrane</keyword>
<keyword evidence="7 14" id="KW-0812">Transmembrane</keyword>
<comment type="pathway">
    <text evidence="3">Lipid metabolism.</text>
</comment>
<evidence type="ECO:0000313" key="16">
    <source>
        <dbReference type="Proteomes" id="UP000794436"/>
    </source>
</evidence>
<dbReference type="PANTHER" id="PTHR12317:SF0">
    <property type="entry name" value="ACYLTRANSFERASE"/>
    <property type="match status" value="1"/>
</dbReference>
<dbReference type="PANTHER" id="PTHR12317">
    <property type="entry name" value="DIACYLGLYCEROL O-ACYLTRANSFERASE"/>
    <property type="match status" value="1"/>
</dbReference>
<dbReference type="CDD" id="cd07987">
    <property type="entry name" value="LPLAT_MGAT-like"/>
    <property type="match status" value="1"/>
</dbReference>
<keyword evidence="6 14" id="KW-0808">Transferase</keyword>